<keyword evidence="2" id="KW-1185">Reference proteome</keyword>
<reference evidence="1" key="1">
    <citation type="submission" date="2021-02" db="EMBL/GenBank/DDBJ databases">
        <authorList>
            <consortium name="DOE Joint Genome Institute"/>
            <person name="Ahrendt S."/>
            <person name="Looney B.P."/>
            <person name="Miyauchi S."/>
            <person name="Morin E."/>
            <person name="Drula E."/>
            <person name="Courty P.E."/>
            <person name="Chicoki N."/>
            <person name="Fauchery L."/>
            <person name="Kohler A."/>
            <person name="Kuo A."/>
            <person name="Labutti K."/>
            <person name="Pangilinan J."/>
            <person name="Lipzen A."/>
            <person name="Riley R."/>
            <person name="Andreopoulos W."/>
            <person name="He G."/>
            <person name="Johnson J."/>
            <person name="Barry K.W."/>
            <person name="Grigoriev I.V."/>
            <person name="Nagy L."/>
            <person name="Hibbett D."/>
            <person name="Henrissat B."/>
            <person name="Matheny P.B."/>
            <person name="Labbe J."/>
            <person name="Martin F."/>
        </authorList>
    </citation>
    <scope>NUCLEOTIDE SEQUENCE</scope>
    <source>
        <strain evidence="1">FP105234-sp</strain>
    </source>
</reference>
<reference evidence="1" key="2">
    <citation type="journal article" date="2022" name="New Phytol.">
        <title>Evolutionary transition to the ectomycorrhizal habit in the genomes of a hyperdiverse lineage of mushroom-forming fungi.</title>
        <authorList>
            <person name="Looney B."/>
            <person name="Miyauchi S."/>
            <person name="Morin E."/>
            <person name="Drula E."/>
            <person name="Courty P.E."/>
            <person name="Kohler A."/>
            <person name="Kuo A."/>
            <person name="LaButti K."/>
            <person name="Pangilinan J."/>
            <person name="Lipzen A."/>
            <person name="Riley R."/>
            <person name="Andreopoulos W."/>
            <person name="He G."/>
            <person name="Johnson J."/>
            <person name="Nolan M."/>
            <person name="Tritt A."/>
            <person name="Barry K.W."/>
            <person name="Grigoriev I.V."/>
            <person name="Nagy L.G."/>
            <person name="Hibbett D."/>
            <person name="Henrissat B."/>
            <person name="Matheny P.B."/>
            <person name="Labbe J."/>
            <person name="Martin F.M."/>
        </authorList>
    </citation>
    <scope>NUCLEOTIDE SEQUENCE</scope>
    <source>
        <strain evidence="1">FP105234-sp</strain>
    </source>
</reference>
<evidence type="ECO:0000313" key="2">
    <source>
        <dbReference type="Proteomes" id="UP000814033"/>
    </source>
</evidence>
<dbReference type="EMBL" id="MU275862">
    <property type="protein sequence ID" value="KAI0050390.1"/>
    <property type="molecule type" value="Genomic_DNA"/>
</dbReference>
<comment type="caution">
    <text evidence="1">The sequence shown here is derived from an EMBL/GenBank/DDBJ whole genome shotgun (WGS) entry which is preliminary data.</text>
</comment>
<protein>
    <submittedName>
        <fullName evidence="1">Uncharacterized protein</fullName>
    </submittedName>
</protein>
<name>A0ACB8S217_9AGAM</name>
<organism evidence="1 2">
    <name type="scientific">Auriscalpium vulgare</name>
    <dbReference type="NCBI Taxonomy" id="40419"/>
    <lineage>
        <taxon>Eukaryota</taxon>
        <taxon>Fungi</taxon>
        <taxon>Dikarya</taxon>
        <taxon>Basidiomycota</taxon>
        <taxon>Agaricomycotina</taxon>
        <taxon>Agaricomycetes</taxon>
        <taxon>Russulales</taxon>
        <taxon>Auriscalpiaceae</taxon>
        <taxon>Auriscalpium</taxon>
    </lineage>
</organism>
<accession>A0ACB8S217</accession>
<dbReference type="Proteomes" id="UP000814033">
    <property type="component" value="Unassembled WGS sequence"/>
</dbReference>
<sequence>MHSKVVSTIFTPSVAVVLLVGCAVILAFFAVRRRVRQYLLRAIRCPLRASFLGGNFGQILHTRVKAFHEHLTKAYGGIIKINGSLGDIQDMVSEPKACHSILLKEQDVFEETSWFLEVNHHVFGDGLLSTAGPHHLIADEGKPDRWLSPLPVAVDAAEGRTASASGGYCNIC</sequence>
<gene>
    <name evidence="1" type="ORF">FA95DRAFT_620727</name>
</gene>
<evidence type="ECO:0000313" key="1">
    <source>
        <dbReference type="EMBL" id="KAI0050390.1"/>
    </source>
</evidence>
<proteinExistence type="predicted"/>